<proteinExistence type="predicted"/>
<dbReference type="AlphaFoldDB" id="A0A1S9D768"/>
<reference evidence="2 3" key="1">
    <citation type="submission" date="2016-10" db="EMBL/GenBank/DDBJ databases">
        <title>Genome sequencing of Aspergillus oryzae BCC7051.</title>
        <authorList>
            <person name="Thammarongtham C."/>
            <person name="Vorapreeda T."/>
            <person name="Nookaew I."/>
            <person name="Srisuk T."/>
            <person name="Land M."/>
            <person name="Jeennor S."/>
            <person name="Laoteng K."/>
        </authorList>
    </citation>
    <scope>NUCLEOTIDE SEQUENCE [LARGE SCALE GENOMIC DNA]</scope>
    <source>
        <strain evidence="2 3">BCC7051</strain>
    </source>
</reference>
<feature type="signal peptide" evidence="1">
    <location>
        <begin position="1"/>
        <end position="18"/>
    </location>
</feature>
<dbReference type="EMBL" id="MKZY01000010">
    <property type="protein sequence ID" value="OOO04948.1"/>
    <property type="molecule type" value="Genomic_DNA"/>
</dbReference>
<accession>A0A1S9D768</accession>
<organism evidence="2 3">
    <name type="scientific">Aspergillus oryzae</name>
    <name type="common">Yellow koji mold</name>
    <dbReference type="NCBI Taxonomy" id="5062"/>
    <lineage>
        <taxon>Eukaryota</taxon>
        <taxon>Fungi</taxon>
        <taxon>Dikarya</taxon>
        <taxon>Ascomycota</taxon>
        <taxon>Pezizomycotina</taxon>
        <taxon>Eurotiomycetes</taxon>
        <taxon>Eurotiomycetidae</taxon>
        <taxon>Eurotiales</taxon>
        <taxon>Aspergillaceae</taxon>
        <taxon>Aspergillus</taxon>
        <taxon>Aspergillus subgen. Circumdati</taxon>
    </lineage>
</organism>
<evidence type="ECO:0000313" key="2">
    <source>
        <dbReference type="EMBL" id="OOO04948.1"/>
    </source>
</evidence>
<name>A0A1S9D768_ASPOZ</name>
<keyword evidence="1" id="KW-0732">Signal</keyword>
<feature type="chain" id="PRO_5012051953" evidence="1">
    <location>
        <begin position="19"/>
        <end position="296"/>
    </location>
</feature>
<gene>
    <name evidence="2" type="ORF">OAory_01112850</name>
</gene>
<evidence type="ECO:0000313" key="3">
    <source>
        <dbReference type="Proteomes" id="UP000190312"/>
    </source>
</evidence>
<protein>
    <submittedName>
        <fullName evidence="2">Uncharacterized protein</fullName>
    </submittedName>
</protein>
<sequence length="296" mass="32728">MKTTFLTLLVLFVGLVVASPIFQADDDETVEVSEKGQCDWTDPSCETWDPISCTCQDEGYVSQSEPWDGSPDVSGDKLSSRAVKIRTRSTKGVKGFYSGKVKGNWVAVDNDAYQKAKQAVFKQLSSDPLVSFGQVDDLSKKFRAKGQSWRWTGKVDKRKLSEQAHTDHGPFAIQIALRQSFLTKMADPVSIIGTAGALANIIQIVSQTIVAIRDLQSDWNDADLTFLSLTSQLSALRLALTKIEEWMGTDTGDAHHQLVMDLDDSINCCKVLLKKLKGLMDSLQQKQNEALSFQSK</sequence>
<evidence type="ECO:0000256" key="1">
    <source>
        <dbReference type="SAM" id="SignalP"/>
    </source>
</evidence>
<comment type="caution">
    <text evidence="2">The sequence shown here is derived from an EMBL/GenBank/DDBJ whole genome shotgun (WGS) entry which is preliminary data.</text>
</comment>
<dbReference type="Proteomes" id="UP000190312">
    <property type="component" value="Unassembled WGS sequence"/>
</dbReference>
<dbReference type="OrthoDB" id="4434228at2759"/>
<dbReference type="VEuPathDB" id="FungiDB:AO090038000075"/>